<dbReference type="Proteomes" id="UP001501729">
    <property type="component" value="Unassembled WGS sequence"/>
</dbReference>
<dbReference type="GO" id="GO:0005524">
    <property type="term" value="F:ATP binding"/>
    <property type="evidence" value="ECO:0007669"/>
    <property type="project" value="InterPro"/>
</dbReference>
<dbReference type="EMBL" id="BAABKX010000001">
    <property type="protein sequence ID" value="GAA5041237.1"/>
    <property type="molecule type" value="Genomic_DNA"/>
</dbReference>
<sequence>MQENIRYGAFDATEEEIVSAAKAAESHVFVTNLPEGYDTRVGERGVKLSGGQRQRISIARTILADPELLVLDEATSAVDTETEMLIQRSLDRLTEDRTTFIIAHRLSTVKGADTILSVEDGEIVERGTHEELLEKDGLYADLWRVQAGEIDALSSEFVEEASRRASASQVNSGSN</sequence>
<dbReference type="InterPro" id="IPR039421">
    <property type="entry name" value="Type_1_exporter"/>
</dbReference>
<proteinExistence type="predicted"/>
<dbReference type="GO" id="GO:0015421">
    <property type="term" value="F:ABC-type oligopeptide transporter activity"/>
    <property type="evidence" value="ECO:0007669"/>
    <property type="project" value="TreeGrafter"/>
</dbReference>
<dbReference type="PROSITE" id="PS00211">
    <property type="entry name" value="ABC_TRANSPORTER_1"/>
    <property type="match status" value="1"/>
</dbReference>
<dbReference type="AlphaFoldDB" id="A0AAV3UBM7"/>
<dbReference type="InterPro" id="IPR017871">
    <property type="entry name" value="ABC_transporter-like_CS"/>
</dbReference>
<dbReference type="GO" id="GO:0016887">
    <property type="term" value="F:ATP hydrolysis activity"/>
    <property type="evidence" value="ECO:0007669"/>
    <property type="project" value="InterPro"/>
</dbReference>
<dbReference type="PANTHER" id="PTHR43394:SF1">
    <property type="entry name" value="ATP-BINDING CASSETTE SUB-FAMILY B MEMBER 10, MITOCHONDRIAL"/>
    <property type="match status" value="1"/>
</dbReference>
<evidence type="ECO:0000313" key="3">
    <source>
        <dbReference type="Proteomes" id="UP001501729"/>
    </source>
</evidence>
<evidence type="ECO:0000313" key="2">
    <source>
        <dbReference type="EMBL" id="GAA5041237.1"/>
    </source>
</evidence>
<dbReference type="InterPro" id="IPR003439">
    <property type="entry name" value="ABC_transporter-like_ATP-bd"/>
</dbReference>
<accession>A0AAV3UBM7</accession>
<dbReference type="GO" id="GO:0090374">
    <property type="term" value="P:oligopeptide export from mitochondrion"/>
    <property type="evidence" value="ECO:0007669"/>
    <property type="project" value="TreeGrafter"/>
</dbReference>
<protein>
    <recommendedName>
        <fullName evidence="1">ABC transporter domain-containing protein</fullName>
    </recommendedName>
</protein>
<feature type="domain" description="ABC transporter" evidence="1">
    <location>
        <begin position="21"/>
        <end position="76"/>
    </location>
</feature>
<dbReference type="InterPro" id="IPR027417">
    <property type="entry name" value="P-loop_NTPase"/>
</dbReference>
<comment type="caution">
    <text evidence="2">The sequence shown here is derived from an EMBL/GenBank/DDBJ whole genome shotgun (WGS) entry which is preliminary data.</text>
</comment>
<evidence type="ECO:0000259" key="1">
    <source>
        <dbReference type="Pfam" id="PF00005"/>
    </source>
</evidence>
<dbReference type="SUPFAM" id="SSF52540">
    <property type="entry name" value="P-loop containing nucleoside triphosphate hydrolases"/>
    <property type="match status" value="1"/>
</dbReference>
<dbReference type="Gene3D" id="3.40.50.300">
    <property type="entry name" value="P-loop containing nucleotide triphosphate hydrolases"/>
    <property type="match status" value="1"/>
</dbReference>
<reference evidence="2 3" key="1">
    <citation type="journal article" date="2019" name="Int. J. Syst. Evol. Microbiol.">
        <title>The Global Catalogue of Microorganisms (GCM) 10K type strain sequencing project: providing services to taxonomists for standard genome sequencing and annotation.</title>
        <authorList>
            <consortium name="The Broad Institute Genomics Platform"/>
            <consortium name="The Broad Institute Genome Sequencing Center for Infectious Disease"/>
            <person name="Wu L."/>
            <person name="Ma J."/>
        </authorList>
    </citation>
    <scope>NUCLEOTIDE SEQUENCE [LARGE SCALE GENOMIC DNA]</scope>
    <source>
        <strain evidence="2 3">JCM 17504</strain>
    </source>
</reference>
<keyword evidence="3" id="KW-1185">Reference proteome</keyword>
<name>A0AAV3UBM7_9EURY</name>
<gene>
    <name evidence="2" type="ORF">GCM10025751_03190</name>
</gene>
<dbReference type="Pfam" id="PF00005">
    <property type="entry name" value="ABC_tran"/>
    <property type="match status" value="1"/>
</dbReference>
<dbReference type="PANTHER" id="PTHR43394">
    <property type="entry name" value="ATP-DEPENDENT PERMEASE MDL1, MITOCHONDRIAL"/>
    <property type="match status" value="1"/>
</dbReference>
<organism evidence="2 3">
    <name type="scientific">Haladaptatus pallidirubidus</name>
    <dbReference type="NCBI Taxonomy" id="1008152"/>
    <lineage>
        <taxon>Archaea</taxon>
        <taxon>Methanobacteriati</taxon>
        <taxon>Methanobacteriota</taxon>
        <taxon>Stenosarchaea group</taxon>
        <taxon>Halobacteria</taxon>
        <taxon>Halobacteriales</taxon>
        <taxon>Haladaptataceae</taxon>
        <taxon>Haladaptatus</taxon>
    </lineage>
</organism>